<evidence type="ECO:0000313" key="3">
    <source>
        <dbReference type="EMBL" id="CUH72974.1"/>
    </source>
</evidence>
<dbReference type="Proteomes" id="UP000051887">
    <property type="component" value="Unassembled WGS sequence"/>
</dbReference>
<keyword evidence="1" id="KW-0732">Signal</keyword>
<feature type="signal peptide" evidence="1">
    <location>
        <begin position="1"/>
        <end position="24"/>
    </location>
</feature>
<evidence type="ECO:0000313" key="5">
    <source>
        <dbReference type="Proteomes" id="UP000051887"/>
    </source>
</evidence>
<accession>A0A0P1FVS5</accession>
<dbReference type="EMBL" id="CYSB01000040">
    <property type="protein sequence ID" value="CUH69571.1"/>
    <property type="molecule type" value="Genomic_DNA"/>
</dbReference>
<name>A0A0P1FVS5_9RHOB</name>
<dbReference type="AlphaFoldDB" id="A0A0P1FVS5"/>
<proteinExistence type="predicted"/>
<evidence type="ECO:0000256" key="1">
    <source>
        <dbReference type="SAM" id="SignalP"/>
    </source>
</evidence>
<evidence type="ECO:0000313" key="2">
    <source>
        <dbReference type="EMBL" id="CUH69571.1"/>
    </source>
</evidence>
<gene>
    <name evidence="2" type="ORF">TL5118_03536</name>
    <name evidence="3" type="ORF">TL5120_02776</name>
</gene>
<reference evidence="2 4" key="1">
    <citation type="submission" date="2015-09" db="EMBL/GenBank/DDBJ databases">
        <authorList>
            <person name="Rodrigo-Torres L."/>
            <person name="Arahal D.R."/>
        </authorList>
    </citation>
    <scope>NUCLEOTIDE SEQUENCE [LARGE SCALE GENOMIC DNA]</scope>
    <source>
        <strain evidence="2 4">CECT 5118</strain>
    </source>
</reference>
<dbReference type="Proteomes" id="UP000051086">
    <property type="component" value="Unassembled WGS sequence"/>
</dbReference>
<sequence length="83" mass="9037">MTPISQTAPAALLCLALSTSPLFAHQDGTSDKLNDHVFLKELTALTDQDDGGGESEYCLRMKSDHGPKHGLMTTERLICYDVD</sequence>
<dbReference type="RefSeq" id="WP_058244135.1">
    <property type="nucleotide sequence ID" value="NZ_CYSB01000040.1"/>
</dbReference>
<organism evidence="3 5">
    <name type="scientific">Thalassovita autumnalis</name>
    <dbReference type="NCBI Taxonomy" id="2072972"/>
    <lineage>
        <taxon>Bacteria</taxon>
        <taxon>Pseudomonadati</taxon>
        <taxon>Pseudomonadota</taxon>
        <taxon>Alphaproteobacteria</taxon>
        <taxon>Rhodobacterales</taxon>
        <taxon>Roseobacteraceae</taxon>
        <taxon>Thalassovita</taxon>
    </lineage>
</organism>
<reference evidence="3 5" key="2">
    <citation type="submission" date="2015-09" db="EMBL/GenBank/DDBJ databases">
        <authorList>
            <consortium name="Swine Surveillance"/>
        </authorList>
    </citation>
    <scope>NUCLEOTIDE SEQUENCE [LARGE SCALE GENOMIC DNA]</scope>
    <source>
        <strain evidence="3 5">5120</strain>
    </source>
</reference>
<keyword evidence="4" id="KW-1185">Reference proteome</keyword>
<evidence type="ECO:0000313" key="4">
    <source>
        <dbReference type="Proteomes" id="UP000051086"/>
    </source>
</evidence>
<protein>
    <submittedName>
        <fullName evidence="3">Uncharacterized protein</fullName>
    </submittedName>
</protein>
<dbReference type="EMBL" id="CYSC01000035">
    <property type="protein sequence ID" value="CUH72974.1"/>
    <property type="molecule type" value="Genomic_DNA"/>
</dbReference>
<feature type="chain" id="PRO_5009792563" evidence="1">
    <location>
        <begin position="25"/>
        <end position="83"/>
    </location>
</feature>